<dbReference type="PANTHER" id="PTHR37984">
    <property type="entry name" value="PROTEIN CBG26694"/>
    <property type="match status" value="1"/>
</dbReference>
<feature type="compositionally biased region" description="Low complexity" evidence="5">
    <location>
        <begin position="68"/>
        <end position="79"/>
    </location>
</feature>
<dbReference type="Gene3D" id="2.40.70.10">
    <property type="entry name" value="Acid Proteases"/>
    <property type="match status" value="1"/>
</dbReference>
<keyword evidence="1" id="KW-0808">Transferase</keyword>
<keyword evidence="2" id="KW-0548">Nucleotidyltransferase</keyword>
<name>A0AAV4C0T7_9GAST</name>
<organism evidence="6 7">
    <name type="scientific">Plakobranchus ocellatus</name>
    <dbReference type="NCBI Taxonomy" id="259542"/>
    <lineage>
        <taxon>Eukaryota</taxon>
        <taxon>Metazoa</taxon>
        <taxon>Spiralia</taxon>
        <taxon>Lophotrochozoa</taxon>
        <taxon>Mollusca</taxon>
        <taxon>Gastropoda</taxon>
        <taxon>Heterobranchia</taxon>
        <taxon>Euthyneura</taxon>
        <taxon>Panpulmonata</taxon>
        <taxon>Sacoglossa</taxon>
        <taxon>Placobranchoidea</taxon>
        <taxon>Plakobranchidae</taxon>
        <taxon>Plakobranchus</taxon>
    </lineage>
</organism>
<keyword evidence="3" id="KW-0540">Nuclease</keyword>
<dbReference type="SUPFAM" id="SSF50630">
    <property type="entry name" value="Acid proteases"/>
    <property type="match status" value="1"/>
</dbReference>
<evidence type="ECO:0000313" key="6">
    <source>
        <dbReference type="EMBL" id="GFO24967.1"/>
    </source>
</evidence>
<dbReference type="GO" id="GO:0016779">
    <property type="term" value="F:nucleotidyltransferase activity"/>
    <property type="evidence" value="ECO:0007669"/>
    <property type="project" value="UniProtKB-KW"/>
</dbReference>
<dbReference type="InterPro" id="IPR021109">
    <property type="entry name" value="Peptidase_aspartic_dom_sf"/>
</dbReference>
<dbReference type="PANTHER" id="PTHR37984:SF5">
    <property type="entry name" value="PROTEIN NYNRIN-LIKE"/>
    <property type="match status" value="1"/>
</dbReference>
<evidence type="ECO:0000256" key="3">
    <source>
        <dbReference type="ARBA" id="ARBA00022722"/>
    </source>
</evidence>
<proteinExistence type="predicted"/>
<evidence type="ECO:0000256" key="5">
    <source>
        <dbReference type="SAM" id="MobiDB-lite"/>
    </source>
</evidence>
<accession>A0AAV4C0T7</accession>
<keyword evidence="4" id="KW-0378">Hydrolase</keyword>
<evidence type="ECO:0000313" key="7">
    <source>
        <dbReference type="Proteomes" id="UP000735302"/>
    </source>
</evidence>
<keyword evidence="7" id="KW-1185">Reference proteome</keyword>
<dbReference type="AlphaFoldDB" id="A0AAV4C0T7"/>
<keyword evidence="4" id="KW-0255">Endonuclease</keyword>
<evidence type="ECO:0000256" key="2">
    <source>
        <dbReference type="ARBA" id="ARBA00022695"/>
    </source>
</evidence>
<evidence type="ECO:0000256" key="1">
    <source>
        <dbReference type="ARBA" id="ARBA00022679"/>
    </source>
</evidence>
<reference evidence="6 7" key="1">
    <citation type="journal article" date="2021" name="Elife">
        <title>Chloroplast acquisition without the gene transfer in kleptoplastic sea slugs, Plakobranchus ocellatus.</title>
        <authorList>
            <person name="Maeda T."/>
            <person name="Takahashi S."/>
            <person name="Yoshida T."/>
            <person name="Shimamura S."/>
            <person name="Takaki Y."/>
            <person name="Nagai Y."/>
            <person name="Toyoda A."/>
            <person name="Suzuki Y."/>
            <person name="Arimoto A."/>
            <person name="Ishii H."/>
            <person name="Satoh N."/>
            <person name="Nishiyama T."/>
            <person name="Hasebe M."/>
            <person name="Maruyama T."/>
            <person name="Minagawa J."/>
            <person name="Obokata J."/>
            <person name="Shigenobu S."/>
        </authorList>
    </citation>
    <scope>NUCLEOTIDE SEQUENCE [LARGE SCALE GENOMIC DNA]</scope>
</reference>
<dbReference type="EMBL" id="BLXT01005681">
    <property type="protein sequence ID" value="GFO24967.1"/>
    <property type="molecule type" value="Genomic_DNA"/>
</dbReference>
<dbReference type="GO" id="GO:0004519">
    <property type="term" value="F:endonuclease activity"/>
    <property type="evidence" value="ECO:0007669"/>
    <property type="project" value="UniProtKB-KW"/>
</dbReference>
<evidence type="ECO:0000256" key="4">
    <source>
        <dbReference type="ARBA" id="ARBA00022759"/>
    </source>
</evidence>
<gene>
    <name evidence="6" type="ORF">PoB_005147200</name>
</gene>
<dbReference type="InterPro" id="IPR050951">
    <property type="entry name" value="Retrovirus_Pol_polyprotein"/>
</dbReference>
<dbReference type="Proteomes" id="UP000735302">
    <property type="component" value="Unassembled WGS sequence"/>
</dbReference>
<protein>
    <submittedName>
        <fullName evidence="6">Retrovirus-related pol polyprotein from</fullName>
    </submittedName>
</protein>
<feature type="region of interest" description="Disordered" evidence="5">
    <location>
        <begin position="45"/>
        <end position="85"/>
    </location>
</feature>
<comment type="caution">
    <text evidence="6">The sequence shown here is derived from an EMBL/GenBank/DDBJ whole genome shotgun (WGS) entry which is preliminary data.</text>
</comment>
<sequence length="201" mass="22824">MIRDRIVIGIVNDKTKEKLLEVKDLDLQKCLDICRAGETAQSQIKEMHNSGVHKISTKSKNQKTYKPGSSSKASGSKSSNPCQRCGRHHKINECPAFREKCRRYQKVGHFQKMCRKKEGKHGRFLNQDESEEDEYPVMIGTLDDQRKKKTDWNVNILVNGTAISFKIDTGAAVTVIPMSLVQTKQRLKKQAKNSSAQTMMN</sequence>